<accession>A0A3G6IXL4</accession>
<reference evidence="7 8" key="1">
    <citation type="submission" date="2018-11" db="EMBL/GenBank/DDBJ databases">
        <authorList>
            <person name="Kleinhagauer T."/>
            <person name="Glaeser S.P."/>
            <person name="Spergser J."/>
            <person name="Ruckert C."/>
            <person name="Kaempfer P."/>
            <person name="Busse H.-J."/>
        </authorList>
    </citation>
    <scope>NUCLEOTIDE SEQUENCE [LARGE SCALE GENOMIC DNA]</scope>
    <source>
        <strain evidence="7 8">W8</strain>
    </source>
</reference>
<dbReference type="Pfam" id="PF14041">
    <property type="entry name" value="Lipoprotein_21"/>
    <property type="match status" value="1"/>
</dbReference>
<keyword evidence="8" id="KW-1185">Reference proteome</keyword>
<dbReference type="RefSeq" id="WP_123932901.1">
    <property type="nucleotide sequence ID" value="NZ_CP033897.1"/>
</dbReference>
<evidence type="ECO:0008006" key="9">
    <source>
        <dbReference type="Google" id="ProtNLM"/>
    </source>
</evidence>
<proteinExistence type="predicted"/>
<evidence type="ECO:0000256" key="1">
    <source>
        <dbReference type="ARBA" id="ARBA00022475"/>
    </source>
</evidence>
<feature type="chain" id="PRO_5038568995" description="Lipoprotein LpqN" evidence="6">
    <location>
        <begin position="19"/>
        <end position="167"/>
    </location>
</feature>
<dbReference type="OrthoDB" id="4414459at2"/>
<dbReference type="EMBL" id="CP033897">
    <property type="protein sequence ID" value="AZA10515.1"/>
    <property type="molecule type" value="Genomic_DNA"/>
</dbReference>
<keyword evidence="5" id="KW-0449">Lipoprotein</keyword>
<dbReference type="InterPro" id="IPR025971">
    <property type="entry name" value="LppP/LprE"/>
</dbReference>
<feature type="signal peptide" evidence="6">
    <location>
        <begin position="1"/>
        <end position="18"/>
    </location>
</feature>
<dbReference type="Proteomes" id="UP000271587">
    <property type="component" value="Chromosome"/>
</dbReference>
<sequence length="167" mass="18033" precursor="true">MKRLVISLACALALVGCAESPEPQPSSTPSSTEVAACAKERNPLWGVRPLPLRSNPSITYDFTVQSDHFDACEPLSWAVLSGVAGPTFGKAVVFFHYGKVMTKPDPLLLESLDGVERIDESTVVIHYRGEESATFTLDGDVLALQNNSLDQGAIFSAPRLSLEQLKN</sequence>
<evidence type="ECO:0000313" key="7">
    <source>
        <dbReference type="EMBL" id="AZA10515.1"/>
    </source>
</evidence>
<evidence type="ECO:0000256" key="2">
    <source>
        <dbReference type="ARBA" id="ARBA00022729"/>
    </source>
</evidence>
<evidence type="ECO:0000256" key="4">
    <source>
        <dbReference type="ARBA" id="ARBA00023139"/>
    </source>
</evidence>
<keyword evidence="3" id="KW-0472">Membrane</keyword>
<evidence type="ECO:0000256" key="3">
    <source>
        <dbReference type="ARBA" id="ARBA00023136"/>
    </source>
</evidence>
<evidence type="ECO:0000256" key="5">
    <source>
        <dbReference type="ARBA" id="ARBA00023288"/>
    </source>
</evidence>
<dbReference type="AlphaFoldDB" id="A0A3G6IXL4"/>
<dbReference type="PROSITE" id="PS51257">
    <property type="entry name" value="PROKAR_LIPOPROTEIN"/>
    <property type="match status" value="1"/>
</dbReference>
<keyword evidence="4" id="KW-0564">Palmitate</keyword>
<evidence type="ECO:0000256" key="6">
    <source>
        <dbReference type="SAM" id="SignalP"/>
    </source>
</evidence>
<protein>
    <recommendedName>
        <fullName evidence="9">Lipoprotein LpqN</fullName>
    </recommendedName>
</protein>
<organism evidence="7 8">
    <name type="scientific">Corynebacterium gerontici</name>
    <dbReference type="NCBI Taxonomy" id="2079234"/>
    <lineage>
        <taxon>Bacteria</taxon>
        <taxon>Bacillati</taxon>
        <taxon>Actinomycetota</taxon>
        <taxon>Actinomycetes</taxon>
        <taxon>Mycobacteriales</taxon>
        <taxon>Corynebacteriaceae</taxon>
        <taxon>Corynebacterium</taxon>
    </lineage>
</organism>
<keyword evidence="2 6" id="KW-0732">Signal</keyword>
<evidence type="ECO:0000313" key="8">
    <source>
        <dbReference type="Proteomes" id="UP000271587"/>
    </source>
</evidence>
<keyword evidence="1" id="KW-1003">Cell membrane</keyword>
<dbReference type="KEGG" id="cgk:CGERO_00900"/>
<name>A0A3G6IXL4_9CORY</name>
<gene>
    <name evidence="7" type="ORF">CGERO_00900</name>
</gene>